<reference evidence="7 8" key="1">
    <citation type="submission" date="2020-04" db="EMBL/GenBank/DDBJ databases">
        <authorList>
            <person name="Alioto T."/>
            <person name="Alioto T."/>
            <person name="Gomez Garrido J."/>
        </authorList>
    </citation>
    <scope>NUCLEOTIDE SEQUENCE [LARGE SCALE GENOMIC DNA]</scope>
</reference>
<sequence length="299" mass="32209">MPGEFQHWHFQQNTLRMTGLQRSILFGLQILVLLIALDGAVAKDDKTTTKRATTTKKPTTTKPPTTTTPKKTTTTKPPITTTGKTTTTKPTTTKPTPPSKLLQCASVDFMSLQNKCCSPPANNLLANSYNKTIETACQNFGVDNSVFNFFVLVKLQNIILKNNTVNLNDILNLAGQLGQSACYIECYLNQSGAIDSTGAINVDALTALLVANQDPAGPWDEIITMAVSQCTSVMSKLPLQFVPPGLLSCNPTGGLIAQCVLAIIVDQCPSRVTSAPCSTNYALYDECKQLITSVFSNGR</sequence>
<feature type="region of interest" description="Disordered" evidence="4">
    <location>
        <begin position="44"/>
        <end position="97"/>
    </location>
</feature>
<evidence type="ECO:0000256" key="4">
    <source>
        <dbReference type="SAM" id="MobiDB-lite"/>
    </source>
</evidence>
<feature type="compositionally biased region" description="Low complexity" evidence="4">
    <location>
        <begin position="50"/>
        <end position="94"/>
    </location>
</feature>
<dbReference type="EMBL" id="CADEPI010000974">
    <property type="protein sequence ID" value="CAB3388886.1"/>
    <property type="molecule type" value="Genomic_DNA"/>
</dbReference>
<evidence type="ECO:0000256" key="5">
    <source>
        <dbReference type="SAM" id="SignalP"/>
    </source>
</evidence>
<feature type="signal peptide" evidence="5">
    <location>
        <begin position="1"/>
        <end position="42"/>
    </location>
</feature>
<dbReference type="InterPro" id="IPR054577">
    <property type="entry name" value="OBP47-like_dom"/>
</dbReference>
<keyword evidence="5" id="KW-0732">Signal</keyword>
<name>A0A8S1E783_9INSE</name>
<comment type="caution">
    <text evidence="7">The sequence shown here is derived from an EMBL/GenBank/DDBJ whole genome shotgun (WGS) entry which is preliminary data.</text>
</comment>
<feature type="domain" description="OBP47-like" evidence="6">
    <location>
        <begin position="176"/>
        <end position="273"/>
    </location>
</feature>
<comment type="similarity">
    <text evidence="2">Belongs to the PBP/GOBP family.</text>
</comment>
<feature type="chain" id="PRO_5035889257" description="OBP47-like domain-containing protein" evidence="5">
    <location>
        <begin position="43"/>
        <end position="299"/>
    </location>
</feature>
<evidence type="ECO:0000259" key="6">
    <source>
        <dbReference type="Pfam" id="PF22651"/>
    </source>
</evidence>
<protein>
    <recommendedName>
        <fullName evidence="6">OBP47-like domain-containing protein</fullName>
    </recommendedName>
</protein>
<evidence type="ECO:0000313" key="8">
    <source>
        <dbReference type="Proteomes" id="UP000494165"/>
    </source>
</evidence>
<dbReference type="PANTHER" id="PTHR21066">
    <property type="entry name" value="ODORANT-BINDING PROTEIN 59A-RELATED"/>
    <property type="match status" value="1"/>
</dbReference>
<dbReference type="InterPro" id="IPR052295">
    <property type="entry name" value="Odorant-binding_protein"/>
</dbReference>
<dbReference type="GO" id="GO:0005549">
    <property type="term" value="F:odorant binding"/>
    <property type="evidence" value="ECO:0007669"/>
    <property type="project" value="InterPro"/>
</dbReference>
<dbReference type="AlphaFoldDB" id="A0A8S1E783"/>
<evidence type="ECO:0000256" key="1">
    <source>
        <dbReference type="ARBA" id="ARBA00004613"/>
    </source>
</evidence>
<dbReference type="PANTHER" id="PTHR21066:SF3">
    <property type="entry name" value="IP02236P"/>
    <property type="match status" value="1"/>
</dbReference>
<organism evidence="7 8">
    <name type="scientific">Cloeon dipterum</name>
    <dbReference type="NCBI Taxonomy" id="197152"/>
    <lineage>
        <taxon>Eukaryota</taxon>
        <taxon>Metazoa</taxon>
        <taxon>Ecdysozoa</taxon>
        <taxon>Arthropoda</taxon>
        <taxon>Hexapoda</taxon>
        <taxon>Insecta</taxon>
        <taxon>Pterygota</taxon>
        <taxon>Palaeoptera</taxon>
        <taxon>Ephemeroptera</taxon>
        <taxon>Pisciforma</taxon>
        <taxon>Baetidae</taxon>
        <taxon>Cloeon</taxon>
    </lineage>
</organism>
<dbReference type="Proteomes" id="UP000494165">
    <property type="component" value="Unassembled WGS sequence"/>
</dbReference>
<dbReference type="GO" id="GO:0005576">
    <property type="term" value="C:extracellular region"/>
    <property type="evidence" value="ECO:0007669"/>
    <property type="project" value="UniProtKB-SubCell"/>
</dbReference>
<dbReference type="InterPro" id="IPR036728">
    <property type="entry name" value="PBP_GOBP_sf"/>
</dbReference>
<dbReference type="Pfam" id="PF22651">
    <property type="entry name" value="OBP47_like"/>
    <property type="match status" value="1"/>
</dbReference>
<evidence type="ECO:0000313" key="7">
    <source>
        <dbReference type="EMBL" id="CAB3388886.1"/>
    </source>
</evidence>
<dbReference type="SUPFAM" id="SSF47565">
    <property type="entry name" value="Insect pheromone/odorant-binding proteins"/>
    <property type="match status" value="1"/>
</dbReference>
<evidence type="ECO:0000256" key="2">
    <source>
        <dbReference type="ARBA" id="ARBA00008098"/>
    </source>
</evidence>
<proteinExistence type="inferred from homology"/>
<evidence type="ECO:0000256" key="3">
    <source>
        <dbReference type="ARBA" id="ARBA00022525"/>
    </source>
</evidence>
<dbReference type="Gene3D" id="1.10.238.270">
    <property type="match status" value="1"/>
</dbReference>
<gene>
    <name evidence="7" type="ORF">CLODIP_2_CD13657</name>
</gene>
<keyword evidence="3" id="KW-0964">Secreted</keyword>
<accession>A0A8S1E783</accession>
<comment type="subcellular location">
    <subcellularLocation>
        <location evidence="1">Secreted</location>
    </subcellularLocation>
</comment>
<keyword evidence="8" id="KW-1185">Reference proteome</keyword>